<dbReference type="SUPFAM" id="SSF101941">
    <property type="entry name" value="NAC domain"/>
    <property type="match status" value="1"/>
</dbReference>
<reference evidence="7" key="1">
    <citation type="submission" date="2021-06" db="EMBL/GenBank/DDBJ databases">
        <title>Molecular cloning of NAC transcription factor 21 22 from Andrographis paniculata.</title>
        <authorList>
            <person name="Kumar R."/>
            <person name="Singh R."/>
        </authorList>
    </citation>
    <scope>NUCLEOTIDE SEQUENCE</scope>
</reference>
<keyword evidence="1" id="KW-0805">Transcription regulation</keyword>
<evidence type="ECO:0000256" key="5">
    <source>
        <dbReference type="SAM" id="MobiDB-lite"/>
    </source>
</evidence>
<accession>A0A977XVQ6</accession>
<dbReference type="InterPro" id="IPR036093">
    <property type="entry name" value="NAC_dom_sf"/>
</dbReference>
<sequence>MSLSSVEDRLPAGFRFHPKDEELICEYLNKWLGGCPHPFPSLIQVDLNKCEPWDIPEAARVGGKEWYFYTRRDKKYATGLRTNRSTLYGYWKATGKDRPVLQKKTVVGMRKTLVFYEGRAPKGWKTDWVMHEFRQHGPGPTKASHPCKEDWVLCRVFFKSRREMSKIPTKQGASAGQRLEVTTSPSSPSMLPGLMDQAFTIPYEVASEQVPCFSNFNETSPNFSELLDPPQIFLQYPAPAHSTTTMQQPAGIVDNI</sequence>
<evidence type="ECO:0000256" key="1">
    <source>
        <dbReference type="ARBA" id="ARBA00023015"/>
    </source>
</evidence>
<proteinExistence type="evidence at transcript level"/>
<keyword evidence="2" id="KW-0238">DNA-binding</keyword>
<dbReference type="EMBL" id="MZ458369">
    <property type="protein sequence ID" value="UXX34096.1"/>
    <property type="molecule type" value="mRNA"/>
</dbReference>
<evidence type="ECO:0000313" key="7">
    <source>
        <dbReference type="EMBL" id="UXX34096.1"/>
    </source>
</evidence>
<feature type="domain" description="NAC" evidence="6">
    <location>
        <begin position="10"/>
        <end position="159"/>
    </location>
</feature>
<evidence type="ECO:0000256" key="2">
    <source>
        <dbReference type="ARBA" id="ARBA00023125"/>
    </source>
</evidence>
<keyword evidence="3" id="KW-0804">Transcription</keyword>
<evidence type="ECO:0000256" key="3">
    <source>
        <dbReference type="ARBA" id="ARBA00023163"/>
    </source>
</evidence>
<name>A0A977XVQ6_ANDPA</name>
<dbReference type="Pfam" id="PF02365">
    <property type="entry name" value="NAM"/>
    <property type="match status" value="1"/>
</dbReference>
<evidence type="ECO:0000256" key="4">
    <source>
        <dbReference type="ARBA" id="ARBA00023242"/>
    </source>
</evidence>
<dbReference type="PANTHER" id="PTHR31744">
    <property type="entry name" value="PROTEIN CUP-SHAPED COTYLEDON 2-RELATED"/>
    <property type="match status" value="1"/>
</dbReference>
<organism evidence="7">
    <name type="scientific">Andrographis paniculata</name>
    <name type="common">Creat</name>
    <name type="synonym">Justicia paniculata</name>
    <dbReference type="NCBI Taxonomy" id="175694"/>
    <lineage>
        <taxon>Eukaryota</taxon>
        <taxon>Viridiplantae</taxon>
        <taxon>Streptophyta</taxon>
        <taxon>Embryophyta</taxon>
        <taxon>Tracheophyta</taxon>
        <taxon>Spermatophyta</taxon>
        <taxon>Magnoliopsida</taxon>
        <taxon>eudicotyledons</taxon>
        <taxon>Gunneridae</taxon>
        <taxon>Pentapetalae</taxon>
        <taxon>asterids</taxon>
        <taxon>lamiids</taxon>
        <taxon>Lamiales</taxon>
        <taxon>Acanthaceae</taxon>
        <taxon>Acanthoideae</taxon>
        <taxon>Andrographideae</taxon>
        <taxon>Andrographis</taxon>
    </lineage>
</organism>
<dbReference type="GO" id="GO:0003677">
    <property type="term" value="F:DNA binding"/>
    <property type="evidence" value="ECO:0007669"/>
    <property type="project" value="UniProtKB-KW"/>
</dbReference>
<dbReference type="GO" id="GO:0006355">
    <property type="term" value="P:regulation of DNA-templated transcription"/>
    <property type="evidence" value="ECO:0007669"/>
    <property type="project" value="InterPro"/>
</dbReference>
<gene>
    <name evidence="7" type="primary">NAC 21 22</name>
</gene>
<protein>
    <submittedName>
        <fullName evidence="7">NAC domain containing protein 21 22</fullName>
    </submittedName>
</protein>
<feature type="region of interest" description="Disordered" evidence="5">
    <location>
        <begin position="167"/>
        <end position="190"/>
    </location>
</feature>
<evidence type="ECO:0000259" key="6">
    <source>
        <dbReference type="PROSITE" id="PS51005"/>
    </source>
</evidence>
<dbReference type="InterPro" id="IPR003441">
    <property type="entry name" value="NAC-dom"/>
</dbReference>
<dbReference type="AlphaFoldDB" id="A0A977XVQ6"/>
<dbReference type="PROSITE" id="PS51005">
    <property type="entry name" value="NAC"/>
    <property type="match status" value="1"/>
</dbReference>
<dbReference type="Gene3D" id="2.170.150.80">
    <property type="entry name" value="NAC domain"/>
    <property type="match status" value="1"/>
</dbReference>
<dbReference type="PANTHER" id="PTHR31744:SF96">
    <property type="entry name" value="NAC DOMAIN-CONTAINING PROTEIN 21_22"/>
    <property type="match status" value="1"/>
</dbReference>
<keyword evidence="4" id="KW-0539">Nucleus</keyword>